<dbReference type="InterPro" id="IPR030921">
    <property type="entry name" value="LPS_export_LptB"/>
</dbReference>
<dbReference type="InterPro" id="IPR051120">
    <property type="entry name" value="ABC_AA/LPS_Transport"/>
</dbReference>
<dbReference type="InterPro" id="IPR003439">
    <property type="entry name" value="ABC_transporter-like_ATP-bd"/>
</dbReference>
<dbReference type="InterPro" id="IPR003593">
    <property type="entry name" value="AAA+_ATPase"/>
</dbReference>
<dbReference type="GO" id="GO:0043190">
    <property type="term" value="C:ATP-binding cassette (ABC) transporter complex"/>
    <property type="evidence" value="ECO:0007669"/>
    <property type="project" value="InterPro"/>
</dbReference>
<keyword evidence="6" id="KW-1185">Reference proteome</keyword>
<feature type="domain" description="ABC transporter" evidence="4">
    <location>
        <begin position="5"/>
        <end position="237"/>
    </location>
</feature>
<dbReference type="SMART" id="SM00382">
    <property type="entry name" value="AAA"/>
    <property type="match status" value="1"/>
</dbReference>
<evidence type="ECO:0000313" key="5">
    <source>
        <dbReference type="EMBL" id="EAU00521.1"/>
    </source>
</evidence>
<dbReference type="PROSITE" id="PS50893">
    <property type="entry name" value="ABC_TRANSPORTER_2"/>
    <property type="match status" value="1"/>
</dbReference>
<evidence type="ECO:0000256" key="2">
    <source>
        <dbReference type="ARBA" id="ARBA00022741"/>
    </source>
</evidence>
<dbReference type="EMBL" id="CP000767">
    <property type="protein sequence ID" value="EAU00521.1"/>
    <property type="molecule type" value="Genomic_DNA"/>
</dbReference>
<dbReference type="Proteomes" id="UP000006380">
    <property type="component" value="Chromosome"/>
</dbReference>
<dbReference type="STRING" id="360105.CCV52592_1982"/>
<evidence type="ECO:0000259" key="4">
    <source>
        <dbReference type="PROSITE" id="PS50893"/>
    </source>
</evidence>
<dbReference type="GO" id="GO:0005524">
    <property type="term" value="F:ATP binding"/>
    <property type="evidence" value="ECO:0007669"/>
    <property type="project" value="UniProtKB-KW"/>
</dbReference>
<accession>A7GYM8</accession>
<dbReference type="PANTHER" id="PTHR45772">
    <property type="entry name" value="CONSERVED COMPONENT OF ABC TRANSPORTER FOR NATURAL AMINO ACIDS-RELATED"/>
    <property type="match status" value="1"/>
</dbReference>
<dbReference type="AlphaFoldDB" id="A7GYM8"/>
<organism evidence="5 6">
    <name type="scientific">Campylobacter curvus (strain 525.92)</name>
    <dbReference type="NCBI Taxonomy" id="360105"/>
    <lineage>
        <taxon>Bacteria</taxon>
        <taxon>Pseudomonadati</taxon>
        <taxon>Campylobacterota</taxon>
        <taxon>Epsilonproteobacteria</taxon>
        <taxon>Campylobacterales</taxon>
        <taxon>Campylobacteraceae</taxon>
        <taxon>Campylobacter</taxon>
    </lineage>
</organism>
<dbReference type="HOGENOM" id="CLU_000604_1_2_7"/>
<protein>
    <submittedName>
        <fullName evidence="5">Lipooligosaccharide transport system, ATP-binding component (LptB family)</fullName>
    </submittedName>
</protein>
<dbReference type="Gene3D" id="3.40.50.300">
    <property type="entry name" value="P-loop containing nucleotide triphosphate hydrolases"/>
    <property type="match status" value="1"/>
</dbReference>
<dbReference type="PANTHER" id="PTHR45772:SF10">
    <property type="entry name" value="LIPOPOLYSACCHARIDE EXPORT SYSTEM ATP-BINDING PROTEIN LPTB"/>
    <property type="match status" value="1"/>
</dbReference>
<reference evidence="5" key="1">
    <citation type="submission" date="2016-07" db="EMBL/GenBank/DDBJ databases">
        <title>Comparative genomics of the Campylobacter concisus group.</title>
        <authorList>
            <person name="Miller W.G."/>
            <person name="Yee E."/>
            <person name="Chapman M.H."/>
            <person name="Huynh S."/>
            <person name="Bono J.L."/>
            <person name="On S.L.W."/>
            <person name="StLeger J."/>
            <person name="Foster G."/>
            <person name="Parker C.T."/>
        </authorList>
    </citation>
    <scope>NUCLEOTIDE SEQUENCE</scope>
    <source>
        <strain evidence="5">525.92</strain>
    </source>
</reference>
<dbReference type="GO" id="GO:0055085">
    <property type="term" value="P:transmembrane transport"/>
    <property type="evidence" value="ECO:0007669"/>
    <property type="project" value="InterPro"/>
</dbReference>
<dbReference type="InterPro" id="IPR027417">
    <property type="entry name" value="P-loop_NTPase"/>
</dbReference>
<dbReference type="SUPFAM" id="SSF52540">
    <property type="entry name" value="P-loop containing nucleoside triphosphate hydrolases"/>
    <property type="match status" value="1"/>
</dbReference>
<dbReference type="CDD" id="cd03218">
    <property type="entry name" value="ABC_YhbG"/>
    <property type="match status" value="1"/>
</dbReference>
<sequence length="243" mass="26577">MVHKLEIKELQKTIKKTNIIKGISLDVKSGEVVGLLGPNGAGKTTTFYMICGLISPTSGGVFLDSVDVTNVALHKRAQMGIGYLPQESSIFKDLSVEENLLLGAEILYKDEEECAKKVDEMLNLLNIEPIRLRKGVSLSGGERRRCEIARSLMITPKFLLLDEPFAGVDPIAVSDIQSIVRDLKNLGIGVLITDHNVRETLAICDRAYVIKDGALLASGSAKEVANDKNVRTHYLGAEFKLLE</sequence>
<evidence type="ECO:0000313" key="6">
    <source>
        <dbReference type="Proteomes" id="UP000006380"/>
    </source>
</evidence>
<dbReference type="GO" id="GO:0016887">
    <property type="term" value="F:ATP hydrolysis activity"/>
    <property type="evidence" value="ECO:0007669"/>
    <property type="project" value="InterPro"/>
</dbReference>
<gene>
    <name evidence="5" type="ORF">CCV52592_1982</name>
</gene>
<evidence type="ECO:0000256" key="1">
    <source>
        <dbReference type="ARBA" id="ARBA00022448"/>
    </source>
</evidence>
<dbReference type="NCBIfam" id="TIGR04406">
    <property type="entry name" value="LPS_export_lptB"/>
    <property type="match status" value="1"/>
</dbReference>
<dbReference type="KEGG" id="ccv:CCV52592_1982"/>
<keyword evidence="3 5" id="KW-0067">ATP-binding</keyword>
<dbReference type="Pfam" id="PF00005">
    <property type="entry name" value="ABC_tran"/>
    <property type="match status" value="1"/>
</dbReference>
<proteinExistence type="predicted"/>
<name>A7GYM8_CAMC5</name>
<evidence type="ECO:0000256" key="3">
    <source>
        <dbReference type="ARBA" id="ARBA00022840"/>
    </source>
</evidence>
<keyword evidence="1" id="KW-0813">Transport</keyword>
<keyword evidence="2" id="KW-0547">Nucleotide-binding</keyword>